<evidence type="ECO:0000313" key="2">
    <source>
        <dbReference type="EMBL" id="OGD24790.1"/>
    </source>
</evidence>
<feature type="transmembrane region" description="Helical" evidence="1">
    <location>
        <begin position="83"/>
        <end position="106"/>
    </location>
</feature>
<feature type="transmembrane region" description="Helical" evidence="1">
    <location>
        <begin position="37"/>
        <end position="63"/>
    </location>
</feature>
<reference evidence="2 3" key="1">
    <citation type="journal article" date="2016" name="Nat. Commun.">
        <title>Thousands of microbial genomes shed light on interconnected biogeochemical processes in an aquifer system.</title>
        <authorList>
            <person name="Anantharaman K."/>
            <person name="Brown C.T."/>
            <person name="Hug L.A."/>
            <person name="Sharon I."/>
            <person name="Castelle C.J."/>
            <person name="Probst A.J."/>
            <person name="Thomas B.C."/>
            <person name="Singh A."/>
            <person name="Wilkins M.J."/>
            <person name="Karaoz U."/>
            <person name="Brodie E.L."/>
            <person name="Williams K.H."/>
            <person name="Hubbard S.S."/>
            <person name="Banfield J.F."/>
        </authorList>
    </citation>
    <scope>NUCLEOTIDE SEQUENCE [LARGE SCALE GENOMIC DNA]</scope>
</reference>
<evidence type="ECO:0000313" key="3">
    <source>
        <dbReference type="Proteomes" id="UP000176431"/>
    </source>
</evidence>
<keyword evidence="1" id="KW-0472">Membrane</keyword>
<comment type="caution">
    <text evidence="2">The sequence shown here is derived from an EMBL/GenBank/DDBJ whole genome shotgun (WGS) entry which is preliminary data.</text>
</comment>
<dbReference type="EMBL" id="MEYK01000032">
    <property type="protein sequence ID" value="OGD24790.1"/>
    <property type="molecule type" value="Genomic_DNA"/>
</dbReference>
<dbReference type="AlphaFoldDB" id="A0A1F5B2G1"/>
<name>A0A1F5B2G1_9BACT</name>
<feature type="transmembrane region" description="Helical" evidence="1">
    <location>
        <begin position="6"/>
        <end position="25"/>
    </location>
</feature>
<organism evidence="2 3">
    <name type="scientific">Candidatus Azambacteria bacterium RIFCSPHIGHO2_01_FULL_40_24</name>
    <dbReference type="NCBI Taxonomy" id="1797301"/>
    <lineage>
        <taxon>Bacteria</taxon>
        <taxon>Candidatus Azamiibacteriota</taxon>
    </lineage>
</organism>
<evidence type="ECO:0000256" key="1">
    <source>
        <dbReference type="SAM" id="Phobius"/>
    </source>
</evidence>
<accession>A0A1F5B2G1</accession>
<sequence length="437" mass="50705">MFGGLSFFVYIIYSLPLVTSAWYIWLFFRKRKQGRRLALYPVFILLAPFLFLIIWFLLLFTISNIFYSVGSINSIYQELAEKILIFWLPISFLLGLPLVALILAVVNIRKRQYWAGLVLTVAFIYGLIFTIPLTLPNIPINSVRDALVYLSKKLVVPDRVELELAPTALELYVVLGSGCNTGGTPLVTEVQIQKRDIRINILGHKFFRPEGLCQAIIFSNAEIAIQDSWFIEQDEIDIDFVLSGKRNLYHLKKIEEKPELFKFSLTPARAVNVISGGFGYNPPLEAVPVEAYINLGEYNRRWYDKALKTMDWNLCKNIIDNKYQTSDCLEKIAIKLNDWKICQQDPDQTYREFCTDKFIPKIIDLVGCKIFPYPSNIQCYRALAIRFKNVNICRSIDYQKGINWCLVQYVMRFKDKSICNQITDKVDYDLCLWHARP</sequence>
<keyword evidence="1" id="KW-1133">Transmembrane helix</keyword>
<dbReference type="Proteomes" id="UP000176431">
    <property type="component" value="Unassembled WGS sequence"/>
</dbReference>
<keyword evidence="1" id="KW-0812">Transmembrane</keyword>
<gene>
    <name evidence="2" type="ORF">A2819_00920</name>
</gene>
<protein>
    <submittedName>
        <fullName evidence="2">Uncharacterized protein</fullName>
    </submittedName>
</protein>
<proteinExistence type="predicted"/>
<feature type="transmembrane region" description="Helical" evidence="1">
    <location>
        <begin position="113"/>
        <end position="135"/>
    </location>
</feature>